<feature type="transmembrane region" description="Helical" evidence="8">
    <location>
        <begin position="122"/>
        <end position="145"/>
    </location>
</feature>
<feature type="transmembrane region" description="Helical" evidence="8">
    <location>
        <begin position="288"/>
        <end position="306"/>
    </location>
</feature>
<reference evidence="10" key="1">
    <citation type="submission" date="2015-01" db="EMBL/GenBank/DDBJ databases">
        <authorList>
            <person name="Xiang T."/>
            <person name="Song Y."/>
            <person name="Huang L."/>
            <person name="Wang B."/>
            <person name="Wu P."/>
        </authorList>
    </citation>
    <scope>NUCLEOTIDE SEQUENCE [LARGE SCALE GENOMIC DNA]</scope>
    <source>
        <strain evidence="10">OBR1</strain>
    </source>
</reference>
<dbReference type="InterPro" id="IPR051084">
    <property type="entry name" value="H+-coupled_symporters"/>
</dbReference>
<accession>A0A0G4JVC4</accession>
<reference evidence="12" key="2">
    <citation type="submission" date="2015-01" db="EMBL/GenBank/DDBJ databases">
        <authorList>
            <person name="Paterson Steve"/>
        </authorList>
    </citation>
    <scope>NUCLEOTIDE SEQUENCE [LARGE SCALE GENOMIC DNA]</scope>
    <source>
        <strain evidence="12">OBR1</strain>
    </source>
</reference>
<dbReference type="Pfam" id="PF07690">
    <property type="entry name" value="MFS_1"/>
    <property type="match status" value="1"/>
</dbReference>
<keyword evidence="6 8" id="KW-1133">Transmembrane helix</keyword>
<dbReference type="PANTHER" id="PTHR43528">
    <property type="entry name" value="ALPHA-KETOGLUTARATE PERMEASE"/>
    <property type="match status" value="1"/>
</dbReference>
<keyword evidence="7 8" id="KW-0472">Membrane</keyword>
<dbReference type="RefSeq" id="WP_048637430.1">
    <property type="nucleotide sequence ID" value="NZ_CGIG01000001.1"/>
</dbReference>
<feature type="transmembrane region" description="Helical" evidence="8">
    <location>
        <begin position="192"/>
        <end position="211"/>
    </location>
</feature>
<dbReference type="FunFam" id="1.20.1250.20:FF:000001">
    <property type="entry name" value="Dicarboxylate MFS transporter"/>
    <property type="match status" value="1"/>
</dbReference>
<dbReference type="SUPFAM" id="SSF103473">
    <property type="entry name" value="MFS general substrate transporter"/>
    <property type="match status" value="1"/>
</dbReference>
<feature type="transmembrane region" description="Helical" evidence="8">
    <location>
        <begin position="20"/>
        <end position="43"/>
    </location>
</feature>
<dbReference type="InterPro" id="IPR036259">
    <property type="entry name" value="MFS_trans_sf"/>
</dbReference>
<dbReference type="EMBL" id="MJLX01000022">
    <property type="protein sequence ID" value="RLM24829.1"/>
    <property type="molecule type" value="Genomic_DNA"/>
</dbReference>
<organism evidence="10 12">
    <name type="scientific">Brenneria goodwinii</name>
    <dbReference type="NCBI Taxonomy" id="1109412"/>
    <lineage>
        <taxon>Bacteria</taxon>
        <taxon>Pseudomonadati</taxon>
        <taxon>Pseudomonadota</taxon>
        <taxon>Gammaproteobacteria</taxon>
        <taxon>Enterobacterales</taxon>
        <taxon>Pectobacteriaceae</taxon>
        <taxon>Brenneria</taxon>
    </lineage>
</organism>
<dbReference type="GeneID" id="70909576"/>
<feature type="domain" description="Major facilitator superfamily (MFS) profile" evidence="9">
    <location>
        <begin position="19"/>
        <end position="426"/>
    </location>
</feature>
<evidence type="ECO:0000256" key="2">
    <source>
        <dbReference type="ARBA" id="ARBA00022448"/>
    </source>
</evidence>
<dbReference type="InterPro" id="IPR020846">
    <property type="entry name" value="MFS_dom"/>
</dbReference>
<dbReference type="PROSITE" id="PS50850">
    <property type="entry name" value="MFS"/>
    <property type="match status" value="1"/>
</dbReference>
<dbReference type="Proteomes" id="UP000285972">
    <property type="component" value="Unassembled WGS sequence"/>
</dbReference>
<dbReference type="OrthoDB" id="3690818at2"/>
<dbReference type="AlphaFoldDB" id="A0A0G4JVC4"/>
<feature type="transmembrane region" description="Helical" evidence="8">
    <location>
        <begin position="157"/>
        <end position="180"/>
    </location>
</feature>
<keyword evidence="4 8" id="KW-0812">Transmembrane</keyword>
<feature type="transmembrane region" description="Helical" evidence="8">
    <location>
        <begin position="338"/>
        <end position="361"/>
    </location>
</feature>
<evidence type="ECO:0000313" key="11">
    <source>
        <dbReference type="EMBL" id="RLM24829.1"/>
    </source>
</evidence>
<feature type="transmembrane region" description="Helical" evidence="8">
    <location>
        <begin position="402"/>
        <end position="421"/>
    </location>
</feature>
<feature type="transmembrane region" description="Helical" evidence="8">
    <location>
        <begin position="313"/>
        <end position="332"/>
    </location>
</feature>
<keyword evidence="12" id="KW-1185">Reference proteome</keyword>
<sequence>MEREHQQPHRRLNRQDYKTLSLAALGGALEFYDFIIFVFFAAVIGDLFFPADIPEWVRQVQTFGIFAAGYLARPLGGIVMAHFGDLVGRKKMFSLSILLMALPTLAMGMLPTYQSIGIAAPLLLLLMRVLQGAAIGGEVPGAWVFVAEHVPRSRIGLACGILTAGLTVGILLGSMIATLLNTLFTPAQLADGGWRLPFFIGGIFGLVAMYLRRWLQETPIFIEMQAHKKLASELPLKSVVVNHKRAVVVSMLLTWMLSACIVVVILMAPTYLQKVHGISAAMALQANSLATIALMFGCVVAGLLIDRFGTSKIFIFGSLLLAVCSWFFYSVAASDTELLFAGYAITGFSVGVVGAVPYVMVRAFPAEVRFSGISFSYNVAYAIFGGLTPIFVTLIMKVTPLAPAWYVLTLAGVGVSLGVYLSRDLDSDAAQQTAGKEGSHSTVGV</sequence>
<feature type="transmembrane region" description="Helical" evidence="8">
    <location>
        <begin position="373"/>
        <end position="396"/>
    </location>
</feature>
<comment type="subcellular location">
    <subcellularLocation>
        <location evidence="1">Cell membrane</location>
        <topology evidence="1">Multi-pass membrane protein</topology>
    </subcellularLocation>
</comment>
<evidence type="ECO:0000256" key="5">
    <source>
        <dbReference type="ARBA" id="ARBA00022847"/>
    </source>
</evidence>
<dbReference type="EMBL" id="CGIG01000001">
    <property type="protein sequence ID" value="CPR16899.1"/>
    <property type="molecule type" value="Genomic_DNA"/>
</dbReference>
<feature type="transmembrane region" description="Helical" evidence="8">
    <location>
        <begin position="246"/>
        <end position="268"/>
    </location>
</feature>
<dbReference type="STRING" id="1109412.BN1221_02337"/>
<dbReference type="Proteomes" id="UP000044377">
    <property type="component" value="Unassembled WGS sequence"/>
</dbReference>
<evidence type="ECO:0000313" key="13">
    <source>
        <dbReference type="Proteomes" id="UP000285972"/>
    </source>
</evidence>
<keyword evidence="3" id="KW-1003">Cell membrane</keyword>
<name>A0A0G4JVC4_9GAMM</name>
<keyword evidence="5" id="KW-0769">Symport</keyword>
<dbReference type="GO" id="GO:0015293">
    <property type="term" value="F:symporter activity"/>
    <property type="evidence" value="ECO:0007669"/>
    <property type="project" value="UniProtKB-KW"/>
</dbReference>
<dbReference type="PANTHER" id="PTHR43528:SF7">
    <property type="entry name" value="MFS TRANSPORTER"/>
    <property type="match status" value="1"/>
</dbReference>
<feature type="transmembrane region" description="Helical" evidence="8">
    <location>
        <begin position="95"/>
        <end position="116"/>
    </location>
</feature>
<evidence type="ECO:0000256" key="1">
    <source>
        <dbReference type="ARBA" id="ARBA00004651"/>
    </source>
</evidence>
<proteinExistence type="predicted"/>
<dbReference type="KEGG" id="bgj:AWC36_22400"/>
<reference evidence="11 13" key="3">
    <citation type="submission" date="2016-09" db="EMBL/GenBank/DDBJ databases">
        <authorList>
            <person name="Doonan J."/>
            <person name="Pachebat J.A."/>
            <person name="Golyshin P.N."/>
            <person name="Denman S."/>
            <person name="Mcdonald J.E."/>
        </authorList>
    </citation>
    <scope>NUCLEOTIDE SEQUENCE [LARGE SCALE GENOMIC DNA]</scope>
    <source>
        <strain evidence="11 13">FRB141</strain>
    </source>
</reference>
<evidence type="ECO:0000259" key="9">
    <source>
        <dbReference type="PROSITE" id="PS50850"/>
    </source>
</evidence>
<dbReference type="InterPro" id="IPR011701">
    <property type="entry name" value="MFS"/>
</dbReference>
<evidence type="ECO:0000313" key="12">
    <source>
        <dbReference type="Proteomes" id="UP000044377"/>
    </source>
</evidence>
<evidence type="ECO:0000256" key="3">
    <source>
        <dbReference type="ARBA" id="ARBA00022475"/>
    </source>
</evidence>
<feature type="transmembrane region" description="Helical" evidence="8">
    <location>
        <begin position="63"/>
        <end position="83"/>
    </location>
</feature>
<evidence type="ECO:0000256" key="8">
    <source>
        <dbReference type="SAM" id="Phobius"/>
    </source>
</evidence>
<keyword evidence="2" id="KW-0813">Transport</keyword>
<evidence type="ECO:0000256" key="7">
    <source>
        <dbReference type="ARBA" id="ARBA00023136"/>
    </source>
</evidence>
<evidence type="ECO:0000256" key="6">
    <source>
        <dbReference type="ARBA" id="ARBA00022989"/>
    </source>
</evidence>
<gene>
    <name evidence="11" type="ORF">BIY26_10160</name>
    <name evidence="10" type="ORF">BN1221_02337</name>
</gene>
<protein>
    <submittedName>
        <fullName evidence="10">L-Proline/Glycine betaine transporter ProP</fullName>
    </submittedName>
    <submittedName>
        <fullName evidence="11">MFS transporter</fullName>
    </submittedName>
</protein>
<evidence type="ECO:0000256" key="4">
    <source>
        <dbReference type="ARBA" id="ARBA00022692"/>
    </source>
</evidence>
<evidence type="ECO:0000313" key="10">
    <source>
        <dbReference type="EMBL" id="CPR16899.1"/>
    </source>
</evidence>
<dbReference type="GO" id="GO:0005886">
    <property type="term" value="C:plasma membrane"/>
    <property type="evidence" value="ECO:0007669"/>
    <property type="project" value="UniProtKB-SubCell"/>
</dbReference>
<dbReference type="Gene3D" id="1.20.1250.20">
    <property type="entry name" value="MFS general substrate transporter like domains"/>
    <property type="match status" value="2"/>
</dbReference>